<reference evidence="1 2" key="1">
    <citation type="submission" date="2019-08" db="EMBL/GenBank/DDBJ databases">
        <title>Parahaliea maris sp. nov., isolated from the surface seawater.</title>
        <authorList>
            <person name="Liu Y."/>
        </authorList>
    </citation>
    <scope>NUCLEOTIDE SEQUENCE [LARGE SCALE GENOMIC DNA]</scope>
    <source>
        <strain evidence="1 2">S2-26</strain>
    </source>
</reference>
<dbReference type="Gene3D" id="1.10.10.410">
    <property type="match status" value="1"/>
</dbReference>
<dbReference type="InterPro" id="IPR042184">
    <property type="entry name" value="YqeY/Aim41_N"/>
</dbReference>
<dbReference type="OrthoDB" id="9788127at2"/>
<dbReference type="AlphaFoldDB" id="A0A5C8ZP97"/>
<accession>A0A5C8ZP97</accession>
<dbReference type="RefSeq" id="WP_148065749.1">
    <property type="nucleotide sequence ID" value="NZ_VRYZ01000009.1"/>
</dbReference>
<dbReference type="Pfam" id="PF09424">
    <property type="entry name" value="YqeY"/>
    <property type="match status" value="1"/>
</dbReference>
<dbReference type="Gene3D" id="1.10.1510.10">
    <property type="entry name" value="Uncharacterised protein YqeY/AIM41 PF09424, N-terminal domain"/>
    <property type="match status" value="1"/>
</dbReference>
<keyword evidence="2" id="KW-1185">Reference proteome</keyword>
<evidence type="ECO:0000313" key="2">
    <source>
        <dbReference type="Proteomes" id="UP000321933"/>
    </source>
</evidence>
<organism evidence="1 2">
    <name type="scientific">Parahaliea aestuarii</name>
    <dbReference type="NCBI Taxonomy" id="1852021"/>
    <lineage>
        <taxon>Bacteria</taxon>
        <taxon>Pseudomonadati</taxon>
        <taxon>Pseudomonadota</taxon>
        <taxon>Gammaproteobacteria</taxon>
        <taxon>Cellvibrionales</taxon>
        <taxon>Halieaceae</taxon>
        <taxon>Parahaliea</taxon>
    </lineage>
</organism>
<gene>
    <name evidence="1" type="ORF">FVW59_17885</name>
</gene>
<dbReference type="InterPro" id="IPR023168">
    <property type="entry name" value="GatB_Yqey_C_2"/>
</dbReference>
<name>A0A5C8ZP97_9GAMM</name>
<proteinExistence type="predicted"/>
<dbReference type="PANTHER" id="PTHR28055">
    <property type="entry name" value="ALTERED INHERITANCE OF MITOCHONDRIA PROTEIN 41, MITOCHONDRIAL"/>
    <property type="match status" value="1"/>
</dbReference>
<dbReference type="SUPFAM" id="SSF89095">
    <property type="entry name" value="GatB/YqeY motif"/>
    <property type="match status" value="1"/>
</dbReference>
<dbReference type="InterPro" id="IPR003789">
    <property type="entry name" value="Asn/Gln_tRNA_amidoTrase-B-like"/>
</dbReference>
<dbReference type="EMBL" id="VRYZ01000009">
    <property type="protein sequence ID" value="TXS89387.1"/>
    <property type="molecule type" value="Genomic_DNA"/>
</dbReference>
<comment type="caution">
    <text evidence="1">The sequence shown here is derived from an EMBL/GenBank/DDBJ whole genome shotgun (WGS) entry which is preliminary data.</text>
</comment>
<dbReference type="InterPro" id="IPR019004">
    <property type="entry name" value="YqeY/Aim41"/>
</dbReference>
<dbReference type="PANTHER" id="PTHR28055:SF1">
    <property type="entry name" value="ALTERED INHERITANCE OF MITOCHONDRIA PROTEIN 41, MITOCHONDRIAL"/>
    <property type="match status" value="1"/>
</dbReference>
<sequence length="156" mass="16936">MSDPTPVGSSLVEQVKAAMKAAMKARDKERLGTIRLIQAEFKRIEVDERVDVDDARALAVLDKMVKQRRDSASQYHDAGRTDLAEQEEREIAVLQEFLPAQLSETEIIELVDAAIAASGASGMQAMGAVMGQVKPQVQGRADMGEVSKIVKARLAS</sequence>
<protein>
    <submittedName>
        <fullName evidence="1">GatB/YqeY domain-containing protein</fullName>
    </submittedName>
</protein>
<dbReference type="GO" id="GO:0016884">
    <property type="term" value="F:carbon-nitrogen ligase activity, with glutamine as amido-N-donor"/>
    <property type="evidence" value="ECO:0007669"/>
    <property type="project" value="InterPro"/>
</dbReference>
<evidence type="ECO:0000313" key="1">
    <source>
        <dbReference type="EMBL" id="TXS89387.1"/>
    </source>
</evidence>
<dbReference type="Proteomes" id="UP000321933">
    <property type="component" value="Unassembled WGS sequence"/>
</dbReference>